<sequence length="526" mass="51522">MVVVLLAAAGWLAVAAPALADTAVVVAFPADPSSAEDALSCLPTNPFCVIGEAAGAVVADVWISAMLSLWEAGLWLLGLAFSVIDALATPDLSAGGPLAGVYPVTFGIGAAVAALMAMVQLGVAAARRDGQSLGRLLIGLLQFGLVWVSYVGIAALLVTGVSGLITALLRSLLDIDTLAAFDPSISVGRDVVNGTVATVLGVSSIFLLVPASVGYLLLMLVREAALIVLAATSAISAGGLLAQSSSAWFWRSLRWFLAALLVAPVAVLILGVGVTITEGIVTGAEETSTEAAVGMAVVGCLLILLGAICPLALFRLLAFVDPGTSSGAALRSSLAASGGVMGALGNLGGGGGRAAGAAAVAASGGVAASGAAAELVGDRAQGESTADAATSGRFAGALRALTTGTSTAGRLAAGVAASAADVLSGAGIGHTAPYYRQSVRGRASVAGNGHARATALSRQDDASPRPDGDGQDPLTPDPLWSSLADGAAAVGWPAERANGAGRGGSPQSDLPAPRGRPDSPADDGAA</sequence>
<name>A0ABU8E852_9ACTN</name>
<feature type="signal peptide" evidence="3">
    <location>
        <begin position="1"/>
        <end position="20"/>
    </location>
</feature>
<keyword evidence="2" id="KW-1133">Transmembrane helix</keyword>
<keyword evidence="3" id="KW-0732">Signal</keyword>
<feature type="transmembrane region" description="Helical" evidence="2">
    <location>
        <begin position="72"/>
        <end position="89"/>
    </location>
</feature>
<evidence type="ECO:0000256" key="1">
    <source>
        <dbReference type="SAM" id="MobiDB-lite"/>
    </source>
</evidence>
<dbReference type="EMBL" id="JBAPLV010000010">
    <property type="protein sequence ID" value="MEI4279029.1"/>
    <property type="molecule type" value="Genomic_DNA"/>
</dbReference>
<accession>A0ABU8E852</accession>
<feature type="transmembrane region" description="Helical" evidence="2">
    <location>
        <begin position="255"/>
        <end position="281"/>
    </location>
</feature>
<keyword evidence="2" id="KW-0812">Transmembrane</keyword>
<evidence type="ECO:0000313" key="4">
    <source>
        <dbReference type="EMBL" id="MEI4279029.1"/>
    </source>
</evidence>
<feature type="transmembrane region" description="Helical" evidence="2">
    <location>
        <begin position="293"/>
        <end position="317"/>
    </location>
</feature>
<feature type="transmembrane region" description="Helical" evidence="2">
    <location>
        <begin position="225"/>
        <end position="249"/>
    </location>
</feature>
<feature type="compositionally biased region" description="Basic and acidic residues" evidence="1">
    <location>
        <begin position="458"/>
        <end position="468"/>
    </location>
</feature>
<dbReference type="Proteomes" id="UP001373496">
    <property type="component" value="Unassembled WGS sequence"/>
</dbReference>
<comment type="caution">
    <text evidence="4">The sequence shown here is derived from an EMBL/GenBank/DDBJ whole genome shotgun (WGS) entry which is preliminary data.</text>
</comment>
<feature type="chain" id="PRO_5046591581" description="TrbL/VirB6 plasmid conjugal transfer protein" evidence="3">
    <location>
        <begin position="21"/>
        <end position="526"/>
    </location>
</feature>
<feature type="transmembrane region" description="Helical" evidence="2">
    <location>
        <begin position="101"/>
        <end position="124"/>
    </location>
</feature>
<gene>
    <name evidence="4" type="ORF">UXQ13_11195</name>
</gene>
<evidence type="ECO:0000256" key="2">
    <source>
        <dbReference type="SAM" id="Phobius"/>
    </source>
</evidence>
<proteinExistence type="predicted"/>
<evidence type="ECO:0000313" key="5">
    <source>
        <dbReference type="Proteomes" id="UP001373496"/>
    </source>
</evidence>
<keyword evidence="5" id="KW-1185">Reference proteome</keyword>
<evidence type="ECO:0000256" key="3">
    <source>
        <dbReference type="SAM" id="SignalP"/>
    </source>
</evidence>
<feature type="region of interest" description="Disordered" evidence="1">
    <location>
        <begin position="445"/>
        <end position="526"/>
    </location>
</feature>
<feature type="transmembrane region" description="Helical" evidence="2">
    <location>
        <begin position="136"/>
        <end position="169"/>
    </location>
</feature>
<organism evidence="4 5">
    <name type="scientific">Klenkia terrae</name>
    <dbReference type="NCBI Taxonomy" id="1052259"/>
    <lineage>
        <taxon>Bacteria</taxon>
        <taxon>Bacillati</taxon>
        <taxon>Actinomycetota</taxon>
        <taxon>Actinomycetes</taxon>
        <taxon>Geodermatophilales</taxon>
        <taxon>Geodermatophilaceae</taxon>
        <taxon>Klenkia</taxon>
    </lineage>
</organism>
<dbReference type="RefSeq" id="WP_225232359.1">
    <property type="nucleotide sequence ID" value="NZ_JBAPLV010000010.1"/>
</dbReference>
<reference evidence="4 5" key="1">
    <citation type="submission" date="2024-03" db="EMBL/GenBank/DDBJ databases">
        <title>Draft genome sequence of Klenkia terrae.</title>
        <authorList>
            <person name="Duangmal K."/>
            <person name="Chantavorakit T."/>
        </authorList>
    </citation>
    <scope>NUCLEOTIDE SEQUENCE [LARGE SCALE GENOMIC DNA]</scope>
    <source>
        <strain evidence="4 5">JCM 17786</strain>
    </source>
</reference>
<keyword evidence="2" id="KW-0472">Membrane</keyword>
<protein>
    <recommendedName>
        <fullName evidence="6">TrbL/VirB6 plasmid conjugal transfer protein</fullName>
    </recommendedName>
</protein>
<feature type="transmembrane region" description="Helical" evidence="2">
    <location>
        <begin position="196"/>
        <end position="218"/>
    </location>
</feature>
<evidence type="ECO:0008006" key="6">
    <source>
        <dbReference type="Google" id="ProtNLM"/>
    </source>
</evidence>